<dbReference type="SUPFAM" id="SSF109998">
    <property type="entry name" value="Triger factor/SurA peptide-binding domain-like"/>
    <property type="match status" value="1"/>
</dbReference>
<feature type="domain" description="PpiC" evidence="3">
    <location>
        <begin position="188"/>
        <end position="286"/>
    </location>
</feature>
<dbReference type="Proteomes" id="UP000290218">
    <property type="component" value="Unassembled WGS sequence"/>
</dbReference>
<comment type="caution">
    <text evidence="4">The sequence shown here is derived from an EMBL/GenBank/DDBJ whole genome shotgun (WGS) entry which is preliminary data.</text>
</comment>
<dbReference type="PANTHER" id="PTHR47245">
    <property type="entry name" value="PEPTIDYLPROLYL ISOMERASE"/>
    <property type="match status" value="1"/>
</dbReference>
<gene>
    <name evidence="4" type="ORF">ESB00_11330</name>
</gene>
<organism evidence="4 5">
    <name type="scientific">Oleiharenicola lentus</name>
    <dbReference type="NCBI Taxonomy" id="2508720"/>
    <lineage>
        <taxon>Bacteria</taxon>
        <taxon>Pseudomonadati</taxon>
        <taxon>Verrucomicrobiota</taxon>
        <taxon>Opitutia</taxon>
        <taxon>Opitutales</taxon>
        <taxon>Opitutaceae</taxon>
        <taxon>Oleiharenicola</taxon>
    </lineage>
</organism>
<keyword evidence="2" id="KW-0732">Signal</keyword>
<dbReference type="PANTHER" id="PTHR47245:SF2">
    <property type="entry name" value="PEPTIDYL-PROLYL CIS-TRANS ISOMERASE HP_0175-RELATED"/>
    <property type="match status" value="1"/>
</dbReference>
<protein>
    <submittedName>
        <fullName evidence="4">Peptidylprolyl isomerase</fullName>
    </submittedName>
</protein>
<keyword evidence="1" id="KW-0697">Rotamase</keyword>
<accession>A0A4Q1CBE4</accession>
<feature type="chain" id="PRO_5020953883" evidence="2">
    <location>
        <begin position="24"/>
        <end position="331"/>
    </location>
</feature>
<dbReference type="OrthoDB" id="9778023at2"/>
<keyword evidence="5" id="KW-1185">Reference proteome</keyword>
<sequence length="331" mass="38513">MSLRRFRLTILTLAAGVVGIAQAQQAPADNLNLRYANGIVAIAEDKIITVDDVRREIGPLIGELQKQARNEQEFNEKLEGLQNEVIQNLIDRVLIVKEFYKDEKRRVPASYIDNQLAETIITQFEGDRSKYLAYLRSRGISQKEYRREIEEDMIYNFMRQQQAKSGSTVSPVRIEDYYNENKERFFQEDSVHLRLIQINRTPEDTDDTLRAKADAVIAEMDGGATFPDVARKYSNDPRKSRGGDWGWQRRPDLRKEFSDVIFELKKGERSKPLITAEGAFIFYAEDRKYAGNMPIDDVRPDIERALVQQGSRRATERWLEKLRRNAYVKHF</sequence>
<reference evidence="4 5" key="1">
    <citation type="submission" date="2019-01" db="EMBL/GenBank/DDBJ databases">
        <title>Lacunisphaera sp. strain TWA-58.</title>
        <authorList>
            <person name="Chen W.-M."/>
        </authorList>
    </citation>
    <scope>NUCLEOTIDE SEQUENCE [LARGE SCALE GENOMIC DNA]</scope>
    <source>
        <strain evidence="4 5">TWA-58</strain>
    </source>
</reference>
<dbReference type="Pfam" id="PF13624">
    <property type="entry name" value="SurA_N_3"/>
    <property type="match status" value="1"/>
</dbReference>
<keyword evidence="1 4" id="KW-0413">Isomerase</keyword>
<dbReference type="PROSITE" id="PS50198">
    <property type="entry name" value="PPIC_PPIASE_2"/>
    <property type="match status" value="1"/>
</dbReference>
<evidence type="ECO:0000256" key="1">
    <source>
        <dbReference type="PROSITE-ProRule" id="PRU00278"/>
    </source>
</evidence>
<proteinExistence type="predicted"/>
<dbReference type="InterPro" id="IPR046357">
    <property type="entry name" value="PPIase_dom_sf"/>
</dbReference>
<feature type="signal peptide" evidence="2">
    <location>
        <begin position="1"/>
        <end position="23"/>
    </location>
</feature>
<dbReference type="Gene3D" id="3.10.50.40">
    <property type="match status" value="1"/>
</dbReference>
<name>A0A4Q1CBE4_9BACT</name>
<dbReference type="Pfam" id="PF13616">
    <property type="entry name" value="Rotamase_3"/>
    <property type="match status" value="1"/>
</dbReference>
<evidence type="ECO:0000313" key="5">
    <source>
        <dbReference type="Proteomes" id="UP000290218"/>
    </source>
</evidence>
<dbReference type="EMBL" id="SDHX01000001">
    <property type="protein sequence ID" value="RXK56427.1"/>
    <property type="molecule type" value="Genomic_DNA"/>
</dbReference>
<dbReference type="InterPro" id="IPR050245">
    <property type="entry name" value="PrsA_foldase"/>
</dbReference>
<evidence type="ECO:0000313" key="4">
    <source>
        <dbReference type="EMBL" id="RXK56427.1"/>
    </source>
</evidence>
<dbReference type="SUPFAM" id="SSF54534">
    <property type="entry name" value="FKBP-like"/>
    <property type="match status" value="1"/>
</dbReference>
<dbReference type="GO" id="GO:0003755">
    <property type="term" value="F:peptidyl-prolyl cis-trans isomerase activity"/>
    <property type="evidence" value="ECO:0007669"/>
    <property type="project" value="UniProtKB-KW"/>
</dbReference>
<evidence type="ECO:0000259" key="3">
    <source>
        <dbReference type="PROSITE" id="PS50198"/>
    </source>
</evidence>
<dbReference type="Gene3D" id="1.10.4030.10">
    <property type="entry name" value="Porin chaperone SurA, peptide-binding domain"/>
    <property type="match status" value="1"/>
</dbReference>
<dbReference type="InterPro" id="IPR027304">
    <property type="entry name" value="Trigger_fact/SurA_dom_sf"/>
</dbReference>
<dbReference type="AlphaFoldDB" id="A0A4Q1CBE4"/>
<evidence type="ECO:0000256" key="2">
    <source>
        <dbReference type="SAM" id="SignalP"/>
    </source>
</evidence>
<dbReference type="InterPro" id="IPR000297">
    <property type="entry name" value="PPIase_PpiC"/>
</dbReference>